<evidence type="ECO:0000256" key="1">
    <source>
        <dbReference type="SAM" id="Phobius"/>
    </source>
</evidence>
<dbReference type="AlphaFoldDB" id="A0A2R6Y1G0"/>
<name>A0A2R6Y1G0_9BACL</name>
<keyword evidence="1" id="KW-0812">Transmembrane</keyword>
<keyword evidence="1" id="KW-1133">Transmembrane helix</keyword>
<accession>A0A2R6Y1G0</accession>
<dbReference type="EMBL" id="PEBX01000026">
    <property type="protein sequence ID" value="PTQ56518.1"/>
    <property type="molecule type" value="Genomic_DNA"/>
</dbReference>
<gene>
    <name evidence="2" type="ORF">BSOLF_0153</name>
</gene>
<comment type="caution">
    <text evidence="2">The sequence shown here is derived from an EMBL/GenBank/DDBJ whole genome shotgun (WGS) entry which is preliminary data.</text>
</comment>
<sequence>MMGKTERLFFLTAVTVMLAFLMISLISLKVEHWAKEAVDAAIPAAVTWPVFVDYDYAFELVRTHEEGDWLLEDYAEVEVLRNAYGEVLYKKPTGEVFTLRYLKNTENFVIIE</sequence>
<protein>
    <submittedName>
        <fullName evidence="2">Uncharacterized protein</fullName>
    </submittedName>
</protein>
<feature type="transmembrane region" description="Helical" evidence="1">
    <location>
        <begin position="7"/>
        <end position="28"/>
    </location>
</feature>
<organism evidence="2 3">
    <name type="scientific">Candidatus Carbonibacillus altaicus</name>
    <dbReference type="NCBI Taxonomy" id="2163959"/>
    <lineage>
        <taxon>Bacteria</taxon>
        <taxon>Bacillati</taxon>
        <taxon>Bacillota</taxon>
        <taxon>Bacilli</taxon>
        <taxon>Bacillales</taxon>
        <taxon>Candidatus Carbonibacillus</taxon>
    </lineage>
</organism>
<evidence type="ECO:0000313" key="3">
    <source>
        <dbReference type="Proteomes" id="UP000244338"/>
    </source>
</evidence>
<proteinExistence type="predicted"/>
<keyword evidence="1" id="KW-0472">Membrane</keyword>
<dbReference type="Proteomes" id="UP000244338">
    <property type="component" value="Unassembled WGS sequence"/>
</dbReference>
<reference evidence="3" key="1">
    <citation type="journal article" date="2018" name="Sci. Rep.">
        <title>Lignite coal burning seam in the remote Altai Mountains harbors a hydrogen-driven thermophilic microbial community.</title>
        <authorList>
            <person name="Kadnikov V.V."/>
            <person name="Mardanov A.V."/>
            <person name="Ivasenko D.A."/>
            <person name="Antsiferov D.V."/>
            <person name="Beletsky A.V."/>
            <person name="Karnachuk O.V."/>
            <person name="Ravin N.V."/>
        </authorList>
    </citation>
    <scope>NUCLEOTIDE SEQUENCE [LARGE SCALE GENOMIC DNA]</scope>
</reference>
<evidence type="ECO:0000313" key="2">
    <source>
        <dbReference type="EMBL" id="PTQ56518.1"/>
    </source>
</evidence>